<keyword evidence="8 11" id="KW-0413">Isomerase</keyword>
<dbReference type="EMBL" id="JAAAML010000002">
    <property type="protein sequence ID" value="MCO6408455.1"/>
    <property type="molecule type" value="Genomic_DNA"/>
</dbReference>
<dbReference type="Pfam" id="PF13616">
    <property type="entry name" value="Rotamase_3"/>
    <property type="match status" value="1"/>
</dbReference>
<name>A0ABT1CSC1_9HYPH</name>
<dbReference type="PANTHER" id="PTHR47245:SF2">
    <property type="entry name" value="PEPTIDYL-PROLYL CIS-TRANS ISOMERASE HP_0175-RELATED"/>
    <property type="match status" value="1"/>
</dbReference>
<keyword evidence="9" id="KW-0732">Signal</keyword>
<evidence type="ECO:0000313" key="12">
    <source>
        <dbReference type="Proteomes" id="UP001320715"/>
    </source>
</evidence>
<reference evidence="11 12" key="1">
    <citation type="submission" date="2020-01" db="EMBL/GenBank/DDBJ databases">
        <title>Genomes of bacteria type strains.</title>
        <authorList>
            <person name="Chen J."/>
            <person name="Zhu S."/>
            <person name="Yang J."/>
        </authorList>
    </citation>
    <scope>NUCLEOTIDE SEQUENCE [LARGE SCALE GENOMIC DNA]</scope>
    <source>
        <strain evidence="11 12">DSM 16655</strain>
    </source>
</reference>
<dbReference type="GO" id="GO:0016853">
    <property type="term" value="F:isomerase activity"/>
    <property type="evidence" value="ECO:0007669"/>
    <property type="project" value="UniProtKB-KW"/>
</dbReference>
<evidence type="ECO:0000256" key="5">
    <source>
        <dbReference type="ARBA" id="ARBA00023110"/>
    </source>
</evidence>
<dbReference type="InterPro" id="IPR000297">
    <property type="entry name" value="PPIase_PpiC"/>
</dbReference>
<evidence type="ECO:0000256" key="7">
    <source>
        <dbReference type="ARBA" id="ARBA00031484"/>
    </source>
</evidence>
<evidence type="ECO:0000256" key="3">
    <source>
        <dbReference type="ARBA" id="ARBA00013194"/>
    </source>
</evidence>
<evidence type="ECO:0000256" key="1">
    <source>
        <dbReference type="ARBA" id="ARBA00000971"/>
    </source>
</evidence>
<dbReference type="PANTHER" id="PTHR47245">
    <property type="entry name" value="PEPTIDYLPROLYL ISOMERASE"/>
    <property type="match status" value="1"/>
</dbReference>
<dbReference type="InterPro" id="IPR027304">
    <property type="entry name" value="Trigger_fact/SurA_dom_sf"/>
</dbReference>
<gene>
    <name evidence="11" type="ORF">GTW23_09745</name>
</gene>
<evidence type="ECO:0000256" key="4">
    <source>
        <dbReference type="ARBA" id="ARBA00018370"/>
    </source>
</evidence>
<evidence type="ECO:0000256" key="9">
    <source>
        <dbReference type="SAM" id="SignalP"/>
    </source>
</evidence>
<dbReference type="PROSITE" id="PS01096">
    <property type="entry name" value="PPIC_PPIASE_1"/>
    <property type="match status" value="1"/>
</dbReference>
<keyword evidence="12" id="KW-1185">Reference proteome</keyword>
<accession>A0ABT1CSC1</accession>
<feature type="chain" id="PRO_5046702675" description="Parvulin-like PPIase" evidence="9">
    <location>
        <begin position="25"/>
        <end position="284"/>
    </location>
</feature>
<feature type="domain" description="PpiC" evidence="10">
    <location>
        <begin position="137"/>
        <end position="227"/>
    </location>
</feature>
<dbReference type="InterPro" id="IPR046357">
    <property type="entry name" value="PPIase_dom_sf"/>
</dbReference>
<sequence>MRLPQLAATLFLTSVAFLPVHGHAADEADPVVATVAGVEIRASELTLAEGDLDPQFARLPDEQRRVAALAAVIDIKTLARKAEAEALDETEEFKRLMAFQRDRALHNAIFKANVVDPVSDDDIKARYEQEIAAVPPEEEISARHILLETEEAANAVIAELDAGKDFAELAKEKSTGPSAAQGGDLGFFTKGRMVPEFEAAAFAITPGEYGKEPVKTQFGWHVIKVEERRETAPPAFEEVADQVRQLVMRERYAELIRTARSETEIDVLDPDLKSAYDAISQDQQ</sequence>
<keyword evidence="5 8" id="KW-0697">Rotamase</keyword>
<comment type="caution">
    <text evidence="11">The sequence shown here is derived from an EMBL/GenBank/DDBJ whole genome shotgun (WGS) entry which is preliminary data.</text>
</comment>
<organism evidence="11 12">
    <name type="scientific">Hoeflea alexandrii</name>
    <dbReference type="NCBI Taxonomy" id="288436"/>
    <lineage>
        <taxon>Bacteria</taxon>
        <taxon>Pseudomonadati</taxon>
        <taxon>Pseudomonadota</taxon>
        <taxon>Alphaproteobacteria</taxon>
        <taxon>Hyphomicrobiales</taxon>
        <taxon>Rhizobiaceae</taxon>
        <taxon>Hoeflea</taxon>
    </lineage>
</organism>
<dbReference type="EC" id="5.2.1.8" evidence="3"/>
<evidence type="ECO:0000256" key="8">
    <source>
        <dbReference type="PROSITE-ProRule" id="PRU00278"/>
    </source>
</evidence>
<proteinExistence type="inferred from homology"/>
<dbReference type="Proteomes" id="UP001320715">
    <property type="component" value="Unassembled WGS sequence"/>
</dbReference>
<evidence type="ECO:0000259" key="10">
    <source>
        <dbReference type="PROSITE" id="PS50198"/>
    </source>
</evidence>
<evidence type="ECO:0000256" key="2">
    <source>
        <dbReference type="ARBA" id="ARBA00007656"/>
    </source>
</evidence>
<comment type="catalytic activity">
    <reaction evidence="1">
        <text>[protein]-peptidylproline (omega=180) = [protein]-peptidylproline (omega=0)</text>
        <dbReference type="Rhea" id="RHEA:16237"/>
        <dbReference type="Rhea" id="RHEA-COMP:10747"/>
        <dbReference type="Rhea" id="RHEA-COMP:10748"/>
        <dbReference type="ChEBI" id="CHEBI:83833"/>
        <dbReference type="ChEBI" id="CHEBI:83834"/>
        <dbReference type="EC" id="5.2.1.8"/>
    </reaction>
</comment>
<protein>
    <recommendedName>
        <fullName evidence="4">Parvulin-like PPIase</fullName>
        <ecNumber evidence="3">5.2.1.8</ecNumber>
    </recommendedName>
    <alternativeName>
        <fullName evidence="6">Peptidyl-prolyl cis-trans isomerase plp</fullName>
    </alternativeName>
    <alternativeName>
        <fullName evidence="7">Rotamase plp</fullName>
    </alternativeName>
</protein>
<dbReference type="RefSeq" id="WP_152011376.1">
    <property type="nucleotide sequence ID" value="NZ_JAAAML010000002.1"/>
</dbReference>
<evidence type="ECO:0000256" key="6">
    <source>
        <dbReference type="ARBA" id="ARBA00030642"/>
    </source>
</evidence>
<evidence type="ECO:0000313" key="11">
    <source>
        <dbReference type="EMBL" id="MCO6408455.1"/>
    </source>
</evidence>
<dbReference type="SUPFAM" id="SSF109998">
    <property type="entry name" value="Triger factor/SurA peptide-binding domain-like"/>
    <property type="match status" value="1"/>
</dbReference>
<dbReference type="InterPro" id="IPR050245">
    <property type="entry name" value="PrsA_foldase"/>
</dbReference>
<dbReference type="InterPro" id="IPR023058">
    <property type="entry name" value="PPIase_PpiC_CS"/>
</dbReference>
<feature type="signal peptide" evidence="9">
    <location>
        <begin position="1"/>
        <end position="24"/>
    </location>
</feature>
<dbReference type="Gene3D" id="3.10.50.40">
    <property type="match status" value="1"/>
</dbReference>
<dbReference type="SUPFAM" id="SSF54534">
    <property type="entry name" value="FKBP-like"/>
    <property type="match status" value="1"/>
</dbReference>
<comment type="similarity">
    <text evidence="2">Belongs to the PpiC/parvulin rotamase family.</text>
</comment>
<dbReference type="PROSITE" id="PS50198">
    <property type="entry name" value="PPIC_PPIASE_2"/>
    <property type="match status" value="1"/>
</dbReference>